<sequence length="87" mass="9736">MIKFRTLSDSHPDLAHSPLLRAALLTLQYAQEQGAIGLTKTKAFKRVFVHWAVAHFDWPDSSAEEMSGTTRSSTNASSHRLRCCTTF</sequence>
<feature type="region of interest" description="Disordered" evidence="1">
    <location>
        <begin position="62"/>
        <end position="87"/>
    </location>
</feature>
<name>A0A1H8MLD6_9RHOB</name>
<dbReference type="STRING" id="1077947.SAMN05216227_105715"/>
<evidence type="ECO:0000313" key="3">
    <source>
        <dbReference type="Proteomes" id="UP000183002"/>
    </source>
</evidence>
<evidence type="ECO:0000313" key="2">
    <source>
        <dbReference type="EMBL" id="SEO18232.1"/>
    </source>
</evidence>
<keyword evidence="3" id="KW-1185">Reference proteome</keyword>
<protein>
    <submittedName>
        <fullName evidence="2">Uncharacterized protein</fullName>
    </submittedName>
</protein>
<gene>
    <name evidence="2" type="ORF">SAMN05216227_105715</name>
</gene>
<dbReference type="AlphaFoldDB" id="A0A1H8MLD6"/>
<dbReference type="EMBL" id="FOCO01000057">
    <property type="protein sequence ID" value="SEO18232.1"/>
    <property type="molecule type" value="Genomic_DNA"/>
</dbReference>
<accession>A0A1H8MLD6</accession>
<proteinExistence type="predicted"/>
<dbReference type="Proteomes" id="UP000183002">
    <property type="component" value="Unassembled WGS sequence"/>
</dbReference>
<organism evidence="2 3">
    <name type="scientific">Pseudorhodobacter antarcticus</name>
    <dbReference type="NCBI Taxonomy" id="1077947"/>
    <lineage>
        <taxon>Bacteria</taxon>
        <taxon>Pseudomonadati</taxon>
        <taxon>Pseudomonadota</taxon>
        <taxon>Alphaproteobacteria</taxon>
        <taxon>Rhodobacterales</taxon>
        <taxon>Paracoccaceae</taxon>
        <taxon>Pseudorhodobacter</taxon>
    </lineage>
</organism>
<reference evidence="2 3" key="1">
    <citation type="submission" date="2016-10" db="EMBL/GenBank/DDBJ databases">
        <authorList>
            <person name="de Groot N.N."/>
        </authorList>
    </citation>
    <scope>NUCLEOTIDE SEQUENCE [LARGE SCALE GENOMIC DNA]</scope>
    <source>
        <strain evidence="2 3">CGMCC 1.10836</strain>
    </source>
</reference>
<evidence type="ECO:0000256" key="1">
    <source>
        <dbReference type="SAM" id="MobiDB-lite"/>
    </source>
</evidence>
<feature type="compositionally biased region" description="Polar residues" evidence="1">
    <location>
        <begin position="67"/>
        <end position="78"/>
    </location>
</feature>